<comment type="caution">
    <text evidence="3">The sequence shown here is derived from an EMBL/GenBank/DDBJ whole genome shotgun (WGS) entry which is preliminary data.</text>
</comment>
<dbReference type="GO" id="GO:0055085">
    <property type="term" value="P:transmembrane transport"/>
    <property type="evidence" value="ECO:0007669"/>
    <property type="project" value="InterPro"/>
</dbReference>
<proteinExistence type="predicted"/>
<organism evidence="3 4">
    <name type="scientific">Nocardioides islandensis</name>
    <dbReference type="NCBI Taxonomy" id="433663"/>
    <lineage>
        <taxon>Bacteria</taxon>
        <taxon>Bacillati</taxon>
        <taxon>Actinomycetota</taxon>
        <taxon>Actinomycetes</taxon>
        <taxon>Propionibacteriales</taxon>
        <taxon>Nocardioidaceae</taxon>
        <taxon>Nocardioides</taxon>
    </lineage>
</organism>
<evidence type="ECO:0000313" key="4">
    <source>
        <dbReference type="Proteomes" id="UP000640489"/>
    </source>
</evidence>
<dbReference type="PANTHER" id="PTHR33376">
    <property type="match status" value="1"/>
</dbReference>
<name>A0A930YIF2_9ACTN</name>
<keyword evidence="1 2" id="KW-0732">Signal</keyword>
<evidence type="ECO:0000256" key="1">
    <source>
        <dbReference type="ARBA" id="ARBA00022729"/>
    </source>
</evidence>
<dbReference type="RefSeq" id="WP_194704861.1">
    <property type="nucleotide sequence ID" value="NZ_JADKPN010000001.1"/>
</dbReference>
<gene>
    <name evidence="3" type="ORF">ISU07_00830</name>
</gene>
<dbReference type="EMBL" id="JADKPN010000001">
    <property type="protein sequence ID" value="MBF4761655.1"/>
    <property type="molecule type" value="Genomic_DNA"/>
</dbReference>
<dbReference type="PROSITE" id="PS51257">
    <property type="entry name" value="PROKAR_LIPOPROTEIN"/>
    <property type="match status" value="1"/>
</dbReference>
<reference evidence="3" key="1">
    <citation type="submission" date="2020-11" db="EMBL/GenBank/DDBJ databases">
        <title>Nocardioides sp. nov., isolated from Soil of Cynanchum wilfordii Hemsley rhizosphere.</title>
        <authorList>
            <person name="Lee J.-S."/>
            <person name="Suh M.K."/>
            <person name="Kim J.-S."/>
        </authorList>
    </citation>
    <scope>NUCLEOTIDE SEQUENCE</scope>
    <source>
        <strain evidence="3">KCTC 19275</strain>
    </source>
</reference>
<keyword evidence="4" id="KW-1185">Reference proteome</keyword>
<dbReference type="InterPro" id="IPR018389">
    <property type="entry name" value="DctP_fam"/>
</dbReference>
<feature type="signal peptide" evidence="2">
    <location>
        <begin position="1"/>
        <end position="26"/>
    </location>
</feature>
<evidence type="ECO:0000256" key="2">
    <source>
        <dbReference type="SAM" id="SignalP"/>
    </source>
</evidence>
<protein>
    <submittedName>
        <fullName evidence="3">Uncharacterized protein</fullName>
    </submittedName>
</protein>
<dbReference type="Proteomes" id="UP000640489">
    <property type="component" value="Unassembled WGS sequence"/>
</dbReference>
<dbReference type="Pfam" id="PF03480">
    <property type="entry name" value="DctP"/>
    <property type="match status" value="1"/>
</dbReference>
<evidence type="ECO:0000313" key="3">
    <source>
        <dbReference type="EMBL" id="MBF4761655.1"/>
    </source>
</evidence>
<dbReference type="PANTHER" id="PTHR33376:SF4">
    <property type="entry name" value="SIALIC ACID-BINDING PERIPLASMIC PROTEIN SIAP"/>
    <property type="match status" value="1"/>
</dbReference>
<accession>A0A930YIF2</accession>
<dbReference type="InterPro" id="IPR038404">
    <property type="entry name" value="TRAP_DctP_sf"/>
</dbReference>
<sequence length="479" mass="51019">MTHARRTTATLACLVLALSPAVTSCASPVDGPSLVLTLATSETQQEPNAPEILMFAHEVDVRSAGKIRVDVAWDLTNPEPAGSDQVLARMVADGSYDLGVVPSRAWDLLGVSTLRAINTPFLITSDAAMRATLASDVRDDLLAGLSAAGVTGLDLWPGQLRRIFGIGEPVLRPADLDGAMIRSPRSRTVGELLESLGGTAVETPDLEEGTLRGLESSFAAVASAGYRVIATGNVVLFPRIETLVATDGLRARLDPGQWEVLADAAAAVRRHPPSAFLDDEEGAQAFCRKGGEIVAAGPDDVAAFEEVGRVVRADLERDPDTAGLVDAIEAAVSTVPPSDPITACPDGATSGDAGGTHALDGVYLARVTRKDMTSVGITDPDQLRDNVGQFTWTLDNGLWSYHQEADAELLDPDEFGTYTYEDDLFTLYWGSDEVITARLVIARNGTIRFTDLHDNLPSLQKATEGFFGQPWRRVSDLPD</sequence>
<dbReference type="Gene3D" id="3.40.190.170">
    <property type="entry name" value="Bacterial extracellular solute-binding protein, family 7"/>
    <property type="match status" value="1"/>
</dbReference>
<feature type="chain" id="PRO_5037197867" evidence="2">
    <location>
        <begin position="27"/>
        <end position="479"/>
    </location>
</feature>
<dbReference type="AlphaFoldDB" id="A0A930YIF2"/>